<dbReference type="Proteomes" id="UP000075885">
    <property type="component" value="Unassembled WGS sequence"/>
</dbReference>
<name>A0A182PHU1_9DIPT</name>
<dbReference type="GO" id="GO:0005886">
    <property type="term" value="C:plasma membrane"/>
    <property type="evidence" value="ECO:0007669"/>
    <property type="project" value="UniProtKB-SubCell"/>
</dbReference>
<keyword evidence="4 6" id="KW-1133">Transmembrane helix</keyword>
<feature type="transmembrane region" description="Helical" evidence="6">
    <location>
        <begin position="244"/>
        <end position="265"/>
    </location>
</feature>
<dbReference type="VEuPathDB" id="VectorBase:AEPI006501"/>
<reference evidence="7" key="2">
    <citation type="submission" date="2020-05" db="UniProtKB">
        <authorList>
            <consortium name="EnsemblMetazoa"/>
        </authorList>
    </citation>
    <scope>IDENTIFICATION</scope>
    <source>
        <strain evidence="7">Epiroticus2</strain>
    </source>
</reference>
<evidence type="ECO:0000313" key="7">
    <source>
        <dbReference type="EnsemblMetazoa" id="AEPI006501-PA"/>
    </source>
</evidence>
<reference evidence="8" key="1">
    <citation type="submission" date="2013-03" db="EMBL/GenBank/DDBJ databases">
        <title>The Genome Sequence of Anopheles epiroticus epiroticus2.</title>
        <authorList>
            <consortium name="The Broad Institute Genomics Platform"/>
            <person name="Neafsey D.E."/>
            <person name="Howell P."/>
            <person name="Walker B."/>
            <person name="Young S.K."/>
            <person name="Zeng Q."/>
            <person name="Gargeya S."/>
            <person name="Fitzgerald M."/>
            <person name="Haas B."/>
            <person name="Abouelleil A."/>
            <person name="Allen A.W."/>
            <person name="Alvarado L."/>
            <person name="Arachchi H.M."/>
            <person name="Berlin A.M."/>
            <person name="Chapman S.B."/>
            <person name="Gainer-Dewar J."/>
            <person name="Goldberg J."/>
            <person name="Griggs A."/>
            <person name="Gujja S."/>
            <person name="Hansen M."/>
            <person name="Howarth C."/>
            <person name="Imamovic A."/>
            <person name="Ireland A."/>
            <person name="Larimer J."/>
            <person name="McCowan C."/>
            <person name="Murphy C."/>
            <person name="Pearson M."/>
            <person name="Poon T.W."/>
            <person name="Priest M."/>
            <person name="Roberts A."/>
            <person name="Saif S."/>
            <person name="Shea T."/>
            <person name="Sisk P."/>
            <person name="Sykes S."/>
            <person name="Wortman J."/>
            <person name="Nusbaum C."/>
            <person name="Birren B."/>
        </authorList>
    </citation>
    <scope>NUCLEOTIDE SEQUENCE [LARGE SCALE GENOMIC DNA]</scope>
    <source>
        <strain evidence="8">Epiroticus2</strain>
    </source>
</reference>
<keyword evidence="6" id="KW-0675">Receptor</keyword>
<evidence type="ECO:0000313" key="8">
    <source>
        <dbReference type="Proteomes" id="UP000075885"/>
    </source>
</evidence>
<feature type="transmembrane region" description="Helical" evidence="6">
    <location>
        <begin position="277"/>
        <end position="297"/>
    </location>
</feature>
<keyword evidence="5 6" id="KW-0472">Membrane</keyword>
<accession>A0A182PHU1</accession>
<comment type="function">
    <text evidence="6">Gustatory receptor which mediates acceptance or avoidance behavior, depending on its substrates.</text>
</comment>
<evidence type="ECO:0000256" key="3">
    <source>
        <dbReference type="ARBA" id="ARBA00022692"/>
    </source>
</evidence>
<feature type="transmembrane region" description="Helical" evidence="6">
    <location>
        <begin position="142"/>
        <end position="162"/>
    </location>
</feature>
<keyword evidence="6" id="KW-0807">Transducer</keyword>
<evidence type="ECO:0000256" key="5">
    <source>
        <dbReference type="ARBA" id="ARBA00023136"/>
    </source>
</evidence>
<dbReference type="GO" id="GO:0050909">
    <property type="term" value="P:sensory perception of taste"/>
    <property type="evidence" value="ECO:0007669"/>
    <property type="project" value="InterPro"/>
</dbReference>
<keyword evidence="2 6" id="KW-1003">Cell membrane</keyword>
<protein>
    <recommendedName>
        <fullName evidence="6">Gustatory receptor</fullName>
    </recommendedName>
</protein>
<dbReference type="Pfam" id="PF08395">
    <property type="entry name" value="7tm_7"/>
    <property type="match status" value="1"/>
</dbReference>
<dbReference type="AlphaFoldDB" id="A0A182PHU1"/>
<sequence length="399" mass="45142">MGTAEARFTRHRMKLQLHRSCQLYLRFAQLLFNAPYNLAQDVHSNSYFKQARCLVSAGILAWVTICGYRAIAELIEVPMPFFTAVLYVNEVILCVCITVQTMVRGYGEAERYDQFLERILTVATAVPATEWAKAVLYLRVRLHWLGTTFTVIFSLGLLLDYLHFGSIGATLFSLGAYMLPNMLAAMSLAQYTAGTVLIYKLQQIVNRQLRTATRKQLRGQLQTTKHHYLQLDHCVQLITRSYNVLIVSNVFAGINVTSLQLLEIYQYLQANESKPIYMGYNILWIALQLGMLLMVLCPSDRTKREQTHFGTILFELSQCNEFTGDDVDQQIAHLRLLTLNQKRIVPTACGVLKLELSTLSSIFVALLSFMIILIQFDTSKLNKHGGAVTALDGLYSAKS</sequence>
<dbReference type="EnsemblMetazoa" id="AEPI006501-RA">
    <property type="protein sequence ID" value="AEPI006501-PA"/>
    <property type="gene ID" value="AEPI006501"/>
</dbReference>
<evidence type="ECO:0000256" key="4">
    <source>
        <dbReference type="ARBA" id="ARBA00022989"/>
    </source>
</evidence>
<evidence type="ECO:0000256" key="1">
    <source>
        <dbReference type="ARBA" id="ARBA00004651"/>
    </source>
</evidence>
<dbReference type="STRING" id="199890.A0A182PHU1"/>
<dbReference type="InterPro" id="IPR013604">
    <property type="entry name" value="7TM_chemorcpt"/>
</dbReference>
<evidence type="ECO:0000256" key="2">
    <source>
        <dbReference type="ARBA" id="ARBA00022475"/>
    </source>
</evidence>
<keyword evidence="3 6" id="KW-0812">Transmembrane</keyword>
<feature type="transmembrane region" description="Helical" evidence="6">
    <location>
        <begin position="84"/>
        <end position="103"/>
    </location>
</feature>
<dbReference type="GO" id="GO:0007165">
    <property type="term" value="P:signal transduction"/>
    <property type="evidence" value="ECO:0007669"/>
    <property type="project" value="UniProtKB-KW"/>
</dbReference>
<evidence type="ECO:0000256" key="6">
    <source>
        <dbReference type="RuleBase" id="RU363108"/>
    </source>
</evidence>
<comment type="similarity">
    <text evidence="6">Belongs to the insect chemoreceptor superfamily. Gustatory receptor (GR) family.</text>
</comment>
<feature type="transmembrane region" description="Helical" evidence="6">
    <location>
        <begin position="53"/>
        <end position="72"/>
    </location>
</feature>
<feature type="transmembrane region" description="Helical" evidence="6">
    <location>
        <begin position="182"/>
        <end position="201"/>
    </location>
</feature>
<proteinExistence type="inferred from homology"/>
<keyword evidence="8" id="KW-1185">Reference proteome</keyword>
<organism evidence="7 8">
    <name type="scientific">Anopheles epiroticus</name>
    <dbReference type="NCBI Taxonomy" id="199890"/>
    <lineage>
        <taxon>Eukaryota</taxon>
        <taxon>Metazoa</taxon>
        <taxon>Ecdysozoa</taxon>
        <taxon>Arthropoda</taxon>
        <taxon>Hexapoda</taxon>
        <taxon>Insecta</taxon>
        <taxon>Pterygota</taxon>
        <taxon>Neoptera</taxon>
        <taxon>Endopterygota</taxon>
        <taxon>Diptera</taxon>
        <taxon>Nematocera</taxon>
        <taxon>Culicoidea</taxon>
        <taxon>Culicidae</taxon>
        <taxon>Anophelinae</taxon>
        <taxon>Anopheles</taxon>
    </lineage>
</organism>
<comment type="subcellular location">
    <subcellularLocation>
        <location evidence="1 6">Cell membrane</location>
        <topology evidence="1 6">Multi-pass membrane protein</topology>
    </subcellularLocation>
</comment>
<feature type="transmembrane region" description="Helical" evidence="6">
    <location>
        <begin position="356"/>
        <end position="376"/>
    </location>
</feature>